<dbReference type="Proteomes" id="UP000005237">
    <property type="component" value="Unassembled WGS sequence"/>
</dbReference>
<accession>A0A8R1HR94</accession>
<name>A0A8R1HR94_CAEJA</name>
<protein>
    <submittedName>
        <fullName evidence="2">Uncharacterized protein</fullName>
    </submittedName>
</protein>
<reference evidence="3" key="1">
    <citation type="submission" date="2010-08" db="EMBL/GenBank/DDBJ databases">
        <authorList>
            <consortium name="Caenorhabditis japonica Sequencing Consortium"/>
            <person name="Wilson R.K."/>
        </authorList>
    </citation>
    <scope>NUCLEOTIDE SEQUENCE [LARGE SCALE GENOMIC DNA]</scope>
    <source>
        <strain evidence="3">DF5081</strain>
    </source>
</reference>
<evidence type="ECO:0000313" key="3">
    <source>
        <dbReference type="Proteomes" id="UP000005237"/>
    </source>
</evidence>
<sequence>MPLSELSSWSAPPKMYEPMRQLLNFRHIEKINYLVFNYRELSRHVTSQIGWVPVPIVAALRRLNDRIQESIDALEQDMARNERAPFEAKLNFYTQEYDELSVTFQQLIEVLSHHPLPLNHS</sequence>
<dbReference type="AlphaFoldDB" id="A0A8R1HR94"/>
<keyword evidence="1" id="KW-0175">Coiled coil</keyword>
<proteinExistence type="predicted"/>
<dbReference type="OMA" id="NERAPFE"/>
<feature type="coiled-coil region" evidence="1">
    <location>
        <begin position="57"/>
        <end position="84"/>
    </location>
</feature>
<organism evidence="2 3">
    <name type="scientific">Caenorhabditis japonica</name>
    <dbReference type="NCBI Taxonomy" id="281687"/>
    <lineage>
        <taxon>Eukaryota</taxon>
        <taxon>Metazoa</taxon>
        <taxon>Ecdysozoa</taxon>
        <taxon>Nematoda</taxon>
        <taxon>Chromadorea</taxon>
        <taxon>Rhabditida</taxon>
        <taxon>Rhabditina</taxon>
        <taxon>Rhabditomorpha</taxon>
        <taxon>Rhabditoidea</taxon>
        <taxon>Rhabditidae</taxon>
        <taxon>Peloderinae</taxon>
        <taxon>Caenorhabditis</taxon>
    </lineage>
</organism>
<keyword evidence="3" id="KW-1185">Reference proteome</keyword>
<evidence type="ECO:0000313" key="2">
    <source>
        <dbReference type="EnsemblMetazoa" id="CJA09343.1"/>
    </source>
</evidence>
<reference evidence="2" key="2">
    <citation type="submission" date="2022-06" db="UniProtKB">
        <authorList>
            <consortium name="EnsemblMetazoa"/>
        </authorList>
    </citation>
    <scope>IDENTIFICATION</scope>
    <source>
        <strain evidence="2">DF5081</strain>
    </source>
</reference>
<dbReference type="EnsemblMetazoa" id="CJA09343.1">
    <property type="protein sequence ID" value="CJA09343.1"/>
    <property type="gene ID" value="WBGene00128547"/>
</dbReference>
<evidence type="ECO:0000256" key="1">
    <source>
        <dbReference type="SAM" id="Coils"/>
    </source>
</evidence>